<reference evidence="3" key="1">
    <citation type="journal article" date="2019" name="Int. J. Syst. Evol. Microbiol.">
        <title>The Global Catalogue of Microorganisms (GCM) 10K type strain sequencing project: providing services to taxonomists for standard genome sequencing and annotation.</title>
        <authorList>
            <consortium name="The Broad Institute Genomics Platform"/>
            <consortium name="The Broad Institute Genome Sequencing Center for Infectious Disease"/>
            <person name="Wu L."/>
            <person name="Ma J."/>
        </authorList>
    </citation>
    <scope>NUCLEOTIDE SEQUENCE [LARGE SCALE GENOMIC DNA]</scope>
    <source>
        <strain evidence="3">NBRC 15640</strain>
    </source>
</reference>
<dbReference type="AlphaFoldDB" id="A0AAV5NWS7"/>
<dbReference type="Proteomes" id="UP001156690">
    <property type="component" value="Unassembled WGS sequence"/>
</dbReference>
<keyword evidence="1" id="KW-0812">Transmembrane</keyword>
<proteinExistence type="predicted"/>
<comment type="caution">
    <text evidence="2">The sequence shown here is derived from an EMBL/GenBank/DDBJ whole genome shotgun (WGS) entry which is preliminary data.</text>
</comment>
<name>A0AAV5NWS7_9VIBR</name>
<organism evidence="2 3">
    <name type="scientific">Vibrio penaeicida</name>
    <dbReference type="NCBI Taxonomy" id="104609"/>
    <lineage>
        <taxon>Bacteria</taxon>
        <taxon>Pseudomonadati</taxon>
        <taxon>Pseudomonadota</taxon>
        <taxon>Gammaproteobacteria</taxon>
        <taxon>Vibrionales</taxon>
        <taxon>Vibrionaceae</taxon>
        <taxon>Vibrio</taxon>
    </lineage>
</organism>
<keyword evidence="3" id="KW-1185">Reference proteome</keyword>
<evidence type="ECO:0000256" key="1">
    <source>
        <dbReference type="SAM" id="Phobius"/>
    </source>
</evidence>
<feature type="transmembrane region" description="Helical" evidence="1">
    <location>
        <begin position="6"/>
        <end position="24"/>
    </location>
</feature>
<keyword evidence="1" id="KW-0472">Membrane</keyword>
<sequence length="189" mass="21101">MDKETLTLVVSIIGASAWLAPYVYEKMKKSKLVGKVISCISIDDMTMTDNQTGQVVSAGVFYLYKLSISSLGSNFHPKDVIISVKYKDGAHLTGKIFVPRNINSNFNGVAHRISPPRELLFPNVCVFQKDTAQHVYMPFVVDRATKELVNAVSFKFVDFSGHESVIEIDFSKIDSGQLMYEEIIEPVNT</sequence>
<gene>
    <name evidence="2" type="ORF">GCM10007932_40650</name>
</gene>
<protein>
    <submittedName>
        <fullName evidence="2">Uncharacterized protein</fullName>
    </submittedName>
</protein>
<accession>A0AAV5NWS7</accession>
<keyword evidence="1" id="KW-1133">Transmembrane helix</keyword>
<dbReference type="RefSeq" id="WP_126607347.1">
    <property type="nucleotide sequence ID" value="NZ_AP025145.1"/>
</dbReference>
<evidence type="ECO:0000313" key="3">
    <source>
        <dbReference type="Proteomes" id="UP001156690"/>
    </source>
</evidence>
<dbReference type="EMBL" id="BSNX01000057">
    <property type="protein sequence ID" value="GLQ74704.1"/>
    <property type="molecule type" value="Genomic_DNA"/>
</dbReference>
<evidence type="ECO:0000313" key="2">
    <source>
        <dbReference type="EMBL" id="GLQ74704.1"/>
    </source>
</evidence>